<keyword evidence="5" id="KW-1185">Reference proteome</keyword>
<dbReference type="KEGG" id="ssam:E3D00_06455"/>
<comment type="catalytic activity">
    <reaction evidence="1">
        <text>a phosphate monoester + H2O = an alcohol + phosphate</text>
        <dbReference type="Rhea" id="RHEA:15017"/>
        <dbReference type="ChEBI" id="CHEBI:15377"/>
        <dbReference type="ChEBI" id="CHEBI:30879"/>
        <dbReference type="ChEBI" id="CHEBI:43474"/>
        <dbReference type="ChEBI" id="CHEBI:67140"/>
        <dbReference type="EC" id="3.1.3.2"/>
    </reaction>
</comment>
<evidence type="ECO:0000313" key="5">
    <source>
        <dbReference type="Proteomes" id="UP000316313"/>
    </source>
</evidence>
<evidence type="ECO:0000256" key="1">
    <source>
        <dbReference type="PIRNR" id="PIRNR000897"/>
    </source>
</evidence>
<dbReference type="Proteomes" id="UP000316313">
    <property type="component" value="Chromosome"/>
</dbReference>
<feature type="chain" id="PRO_5021440511" description="Acid phosphatase" evidence="2">
    <location>
        <begin position="24"/>
        <end position="263"/>
    </location>
</feature>
<feature type="domain" description="Phosphatidic acid phosphatase type 2/haloperoxidase" evidence="3">
    <location>
        <begin position="108"/>
        <end position="217"/>
    </location>
</feature>
<feature type="signal peptide" evidence="2">
    <location>
        <begin position="1"/>
        <end position="23"/>
    </location>
</feature>
<comment type="similarity">
    <text evidence="1">Belongs to the class A bacterial acid phosphatase family.</text>
</comment>
<dbReference type="PRINTS" id="PR00483">
    <property type="entry name" value="BACPHPHTASE"/>
</dbReference>
<dbReference type="OrthoDB" id="9805301at2"/>
<dbReference type="EMBL" id="CP038141">
    <property type="protein sequence ID" value="QDH17240.1"/>
    <property type="molecule type" value="Genomic_DNA"/>
</dbReference>
<organism evidence="4 5">
    <name type="scientific">Swingsia samuiensis</name>
    <dbReference type="NCBI Taxonomy" id="1293412"/>
    <lineage>
        <taxon>Bacteria</taxon>
        <taxon>Pseudomonadati</taxon>
        <taxon>Pseudomonadota</taxon>
        <taxon>Alphaproteobacteria</taxon>
        <taxon>Acetobacterales</taxon>
        <taxon>Acetobacteraceae</taxon>
        <taxon>Swingsia</taxon>
    </lineage>
</organism>
<reference evidence="4 5" key="1">
    <citation type="submission" date="2019-03" db="EMBL/GenBank/DDBJ databases">
        <title>The complete genome sequence of Swingsia samuiensis NBRC107927(T).</title>
        <authorList>
            <person name="Chua K.-O."/>
            <person name="Chan K.-G."/>
            <person name="See-Too W.-S."/>
        </authorList>
    </citation>
    <scope>NUCLEOTIDE SEQUENCE [LARGE SCALE GENOMIC DNA]</scope>
    <source>
        <strain evidence="4 5">AH83</strain>
    </source>
</reference>
<dbReference type="AlphaFoldDB" id="A0A4Y6UKC2"/>
<dbReference type="PIRSF" id="PIRSF000897">
    <property type="entry name" value="Acid_Ptase_ClsA"/>
    <property type="match status" value="1"/>
</dbReference>
<dbReference type="GO" id="GO:0030288">
    <property type="term" value="C:outer membrane-bounded periplasmic space"/>
    <property type="evidence" value="ECO:0007669"/>
    <property type="project" value="InterPro"/>
</dbReference>
<keyword evidence="2" id="KW-0732">Signal</keyword>
<protein>
    <recommendedName>
        <fullName evidence="1">Acid phosphatase</fullName>
        <ecNumber evidence="1">3.1.3.2</ecNumber>
    </recommendedName>
</protein>
<dbReference type="Pfam" id="PF01569">
    <property type="entry name" value="PAP2"/>
    <property type="match status" value="1"/>
</dbReference>
<sequence length="263" mass="28953">MKSFLHASFLIGFGLALPICAVAHDIQDSFPKNTAPDARIILPSPPSPGSSAQADDDQVFRATRKLQNTPRWYLAQRDAELDSVHLVDDFSCAVGFKLDVKQAPHLEHLLHMMDKTVEHRTSEAKHYWHRARPFVGTDLPVCTSKEGLGFHSSYPSGHTTAGYGMALVLAHIYPERAAEILQRGRIFGESRIVCGVHWKTDVEAGFLNASAQMDVLLSRPEIQDDLTQARQEVLAMKNQAISPDAGECAVQADAAAHSLLSQY</sequence>
<dbReference type="EC" id="3.1.3.2" evidence="1"/>
<dbReference type="InterPro" id="IPR036938">
    <property type="entry name" value="PAP2/HPO_sf"/>
</dbReference>
<proteinExistence type="inferred from homology"/>
<dbReference type="InterPro" id="IPR001011">
    <property type="entry name" value="Acid_Pase_classA_bac"/>
</dbReference>
<evidence type="ECO:0000259" key="3">
    <source>
        <dbReference type="SMART" id="SM00014"/>
    </source>
</evidence>
<dbReference type="InterPro" id="IPR000326">
    <property type="entry name" value="PAP2/HPO"/>
</dbReference>
<gene>
    <name evidence="4" type="ORF">E3D00_06455</name>
</gene>
<dbReference type="RefSeq" id="WP_141460993.1">
    <property type="nucleotide sequence ID" value="NZ_CP038141.1"/>
</dbReference>
<dbReference type="Gene3D" id="1.20.144.10">
    <property type="entry name" value="Phosphatidic acid phosphatase type 2/haloperoxidase"/>
    <property type="match status" value="1"/>
</dbReference>
<dbReference type="GO" id="GO:0003993">
    <property type="term" value="F:acid phosphatase activity"/>
    <property type="evidence" value="ECO:0007669"/>
    <property type="project" value="UniProtKB-EC"/>
</dbReference>
<evidence type="ECO:0000256" key="2">
    <source>
        <dbReference type="SAM" id="SignalP"/>
    </source>
</evidence>
<evidence type="ECO:0000313" key="4">
    <source>
        <dbReference type="EMBL" id="QDH17240.1"/>
    </source>
</evidence>
<accession>A0A4Y6UKC2</accession>
<name>A0A4Y6UKC2_9PROT</name>
<keyword evidence="1" id="KW-0378">Hydrolase</keyword>
<dbReference type="SUPFAM" id="SSF48317">
    <property type="entry name" value="Acid phosphatase/Vanadium-dependent haloperoxidase"/>
    <property type="match status" value="1"/>
</dbReference>
<dbReference type="CDD" id="cd03397">
    <property type="entry name" value="PAP2_acid_phosphatase"/>
    <property type="match status" value="1"/>
</dbReference>
<dbReference type="SMART" id="SM00014">
    <property type="entry name" value="acidPPc"/>
    <property type="match status" value="1"/>
</dbReference>